<dbReference type="AlphaFoldDB" id="A0AAD1AIQ3"/>
<protein>
    <submittedName>
        <fullName evidence="1">Uncharacterized protein</fullName>
    </submittedName>
</protein>
<gene>
    <name evidence="1" type="ORF">C7V51_15840</name>
</gene>
<reference evidence="1 2" key="1">
    <citation type="submission" date="2018-03" db="EMBL/GenBank/DDBJ databases">
        <title>Bacteriophage NCPPB3778 and a type I-E CRISPR drive the evolution of the US Biological Select Agent, Rathayibacter toxicus.</title>
        <authorList>
            <person name="Davis E.W.II."/>
            <person name="Tabima J.F."/>
            <person name="Weisberg A.J."/>
            <person name="Dantas Lopes L."/>
            <person name="Wiseman M.S."/>
            <person name="Wiseman M.S."/>
            <person name="Pupko T."/>
            <person name="Belcher M.S."/>
            <person name="Sechler A.J."/>
            <person name="Tancos M.A."/>
            <person name="Schroeder B.K."/>
            <person name="Murray T.D."/>
            <person name="Luster D.G."/>
            <person name="Schneider W.L."/>
            <person name="Rogers E."/>
            <person name="Andreote F.D."/>
            <person name="Grunwald N.J."/>
            <person name="Putnam M.L."/>
            <person name="Chang J.H."/>
        </authorList>
    </citation>
    <scope>NUCLEOTIDE SEQUENCE [LARGE SCALE GENOMIC DNA]</scope>
    <source>
        <strain evidence="1 2">NCCPB 2253</strain>
    </source>
</reference>
<name>A0AAD1AIQ3_9MICO</name>
<dbReference type="RefSeq" id="WP_104266414.1">
    <property type="nucleotide sequence ID" value="NZ_CP028130.1"/>
</dbReference>
<sequence length="66" mass="7883">MLAKRLTSDDPERFRDPLWSLTAKNRDFVHHYDVIDRSRLWLTVTRDFPSVADLVREKRRDAPADD</sequence>
<evidence type="ECO:0000313" key="1">
    <source>
        <dbReference type="EMBL" id="AZZ57176.1"/>
    </source>
</evidence>
<dbReference type="KEGG" id="ria:C7V51_15840"/>
<proteinExistence type="predicted"/>
<dbReference type="Proteomes" id="UP000283946">
    <property type="component" value="Chromosome"/>
</dbReference>
<accession>A0AAD1AIQ3</accession>
<organism evidence="1 2">
    <name type="scientific">Rathayibacter iranicus</name>
    <dbReference type="NCBI Taxonomy" id="59737"/>
    <lineage>
        <taxon>Bacteria</taxon>
        <taxon>Bacillati</taxon>
        <taxon>Actinomycetota</taxon>
        <taxon>Actinomycetes</taxon>
        <taxon>Micrococcales</taxon>
        <taxon>Microbacteriaceae</taxon>
        <taxon>Rathayibacter</taxon>
    </lineage>
</organism>
<dbReference type="EMBL" id="CP028130">
    <property type="protein sequence ID" value="AZZ57176.1"/>
    <property type="molecule type" value="Genomic_DNA"/>
</dbReference>
<evidence type="ECO:0000313" key="2">
    <source>
        <dbReference type="Proteomes" id="UP000283946"/>
    </source>
</evidence>